<dbReference type="Gene3D" id="1.10.10.10">
    <property type="entry name" value="Winged helix-like DNA-binding domain superfamily/Winged helix DNA-binding domain"/>
    <property type="match status" value="1"/>
</dbReference>
<dbReference type="Gramene" id="ORUFI11G06620.1">
    <property type="protein sequence ID" value="ORUFI11G06620.1"/>
    <property type="gene ID" value="ORUFI11G06620"/>
</dbReference>
<dbReference type="InterPro" id="IPR003591">
    <property type="entry name" value="Leu-rich_rpt_typical-subtyp"/>
</dbReference>
<feature type="domain" description="NB-ARC" evidence="9">
    <location>
        <begin position="171"/>
        <end position="319"/>
    </location>
</feature>
<keyword evidence="7 8" id="KW-0175">Coiled coil</keyword>
<evidence type="ECO:0000256" key="5">
    <source>
        <dbReference type="ARBA" id="ARBA00022821"/>
    </source>
</evidence>
<keyword evidence="5" id="KW-0611">Plant defense</keyword>
<evidence type="ECO:0000256" key="2">
    <source>
        <dbReference type="ARBA" id="ARBA00022614"/>
    </source>
</evidence>
<sequence length="1520" mass="169673">MAELGGMLAAAVLSMVKKQISSAIGGQITLQMDLSKDLRRMKMTLESVDAVLRDAERQSIGDAAVRLRRPATSPPGSGGGEATATLAPPLALATWACMIPCLTIAPKIKLANNMKTMRKDLKEITNQYKSFRLKAGPNTVTELKLPDMRETSSVVGDKALIVGRTREKHIIMASLSEHMDQAITILPIYGIGGIGKTTLAKLVWVYVSQTFDLNKIGNSIISQLSKKESQLTGRQMIHSHLSELLAGKKIMIVLDDLWEDDKSQLDHLMDMLKVSEDAKVVVLVTTRDEGIAADFFTIQPHKLKPLTDDMCWTIIKQKSAFESRDDKEQLEQIGEEIATKCSGVALAAQSIGYMLRSMTSSDWESVRDSDIWKVTTLEDTPSPHQKVLASLMLSYSSMPSYLKQCFAYCAIFPKGHNIVKNALIHQWVSLGFIEESNIFSTRQLSERYIKQLLGLSFLQRSKSPSIAGLYHEDFTLFTMHDLVHDIARLVMVDEILLDNKQDNSGGISYHYALLSNCFKPLESSTGYLAKIRALRFMNCRELCLSDGAFSSGKSLRLLDLSECSIQKLPDSIGQLKQLRYLIAPRIQDQTIPNCITKLIKLMYLSLRGSYEIMALPESIGEMEGLMYLDLSDCSRIRELPESFGKLNKLVHLDFSNCSCIRSLSQCLGFLTELHHLNLSSSSDLKLPDVEFLGNLTKLEYLNLSCNSNLSLPSVEFLGILTKLKYLNLSSQQSDLQSLPEDLGSLMELKYLSLSGSDKIVELPRSFEKLKNLVHLDLSCCSSLLGIPQALHGLAKLEYLNLSLQNGEIHQDKLPLIGLPEVIGSLTNLKYLNLARCMDYVFGSPSTDQTDSFIGSISTFSNLEHLDLSKNKILCSIPESIGSLRMLHTLNLSGSSMLARLPECLTKMESLKVLNVMGCKLFEAKLPQSNFLFTLPHFVVHTGEGQSSSNLPLLEHAILDEFLELSRLENVKSTQEARSIKLIEKESINSLNLEWTRGADRFVEDMKVLEEMVPPSTLTKFKIEGYSSISFPSWVMNTGNHLPNLVSIILWDLPKCNSLPPFGQLPNLGNITLGRMHGLRRIDRGIYGGPGAFPRLTAFHLWAMHSLEELDFRDDLQTQVMFPMLQDMEISDCPKVRLKSSPPNAGNWTIILSDNVLSSRIDRCHTSASSSSAVACLSVHLCKLVPMHQWVLLCHLPPLVDLHIEGCGDLSSASPEIIRALSSLKSLILEDNDKAEGLPRWLGELTCLQGLSLVGFQKLKDLEGNMRQLTSLQSLNLDGCSIMESLPQWLGELTSLENLRLRYHKNLNDLQQTMCDNLTSLQPLTLEKCVRTPSLPERMGNLNSLKELKDDQAEQPRLLGGITCVQHLSLEGFPDLLDLQGSMRQLTSLTSLHLYQCDSMTSLPQWLGELTSLKWLKIKDCGKLNDLQETLCNITSLQSLELEACHRIHSLPERMGDLNSLKELKIDRCKGISSLPESIQQLTNLENLCIHMCPGLRQWYQSDENEKKLAHIKKKSSKPKG</sequence>
<dbReference type="PANTHER" id="PTHR36766:SF73">
    <property type="entry name" value="NB-ARC DOMAIN-CONTAINING PROTEIN"/>
    <property type="match status" value="1"/>
</dbReference>
<dbReference type="PRINTS" id="PR00364">
    <property type="entry name" value="DISEASERSIST"/>
</dbReference>
<dbReference type="Pfam" id="PF25019">
    <property type="entry name" value="LRR_R13L1-DRL21"/>
    <property type="match status" value="1"/>
</dbReference>
<dbReference type="SUPFAM" id="SSF52540">
    <property type="entry name" value="P-loop containing nucleoside triphosphate hydrolases"/>
    <property type="match status" value="1"/>
</dbReference>
<dbReference type="InterPro" id="IPR058922">
    <property type="entry name" value="WHD_DRP"/>
</dbReference>
<dbReference type="PROSITE" id="PS51450">
    <property type="entry name" value="LRR"/>
    <property type="match status" value="2"/>
</dbReference>
<dbReference type="STRING" id="4529.A0A0E0R5P8"/>
<dbReference type="GO" id="GO:0005524">
    <property type="term" value="F:ATP binding"/>
    <property type="evidence" value="ECO:0007669"/>
    <property type="project" value="UniProtKB-KW"/>
</dbReference>
<feature type="coiled-coil region" evidence="8">
    <location>
        <begin position="107"/>
        <end position="134"/>
    </location>
</feature>
<evidence type="ECO:0000256" key="8">
    <source>
        <dbReference type="SAM" id="Coils"/>
    </source>
</evidence>
<keyword evidence="2" id="KW-0433">Leucine-rich repeat</keyword>
<feature type="domain" description="Disease resistance protein winged helix" evidence="11">
    <location>
        <begin position="411"/>
        <end position="487"/>
    </location>
</feature>
<comment type="similarity">
    <text evidence="1">Belongs to the disease resistance NB-LRR family.</text>
</comment>
<feature type="domain" description="Disease resistance N-terminal" evidence="10">
    <location>
        <begin position="12"/>
        <end position="67"/>
    </location>
</feature>
<evidence type="ECO:0000256" key="6">
    <source>
        <dbReference type="ARBA" id="ARBA00022840"/>
    </source>
</evidence>
<organism evidence="14 15">
    <name type="scientific">Oryza rufipogon</name>
    <name type="common">Brownbeard rice</name>
    <name type="synonym">Asian wild rice</name>
    <dbReference type="NCBI Taxonomy" id="4529"/>
    <lineage>
        <taxon>Eukaryota</taxon>
        <taxon>Viridiplantae</taxon>
        <taxon>Streptophyta</taxon>
        <taxon>Embryophyta</taxon>
        <taxon>Tracheophyta</taxon>
        <taxon>Spermatophyta</taxon>
        <taxon>Magnoliopsida</taxon>
        <taxon>Liliopsida</taxon>
        <taxon>Poales</taxon>
        <taxon>Poaceae</taxon>
        <taxon>BOP clade</taxon>
        <taxon>Oryzoideae</taxon>
        <taxon>Oryzeae</taxon>
        <taxon>Oryzinae</taxon>
        <taxon>Oryza</taxon>
    </lineage>
</organism>
<evidence type="ECO:0000256" key="4">
    <source>
        <dbReference type="ARBA" id="ARBA00022741"/>
    </source>
</evidence>
<evidence type="ECO:0000256" key="3">
    <source>
        <dbReference type="ARBA" id="ARBA00022737"/>
    </source>
</evidence>
<dbReference type="Pfam" id="PF00560">
    <property type="entry name" value="LRR_1"/>
    <property type="match status" value="3"/>
</dbReference>
<dbReference type="PANTHER" id="PTHR36766">
    <property type="entry name" value="PLANT BROAD-SPECTRUM MILDEW RESISTANCE PROTEIN RPW8"/>
    <property type="match status" value="1"/>
</dbReference>
<reference evidence="14" key="2">
    <citation type="submission" date="2015-06" db="UniProtKB">
        <authorList>
            <consortium name="EnsemblPlants"/>
        </authorList>
    </citation>
    <scope>IDENTIFICATION</scope>
</reference>
<dbReference type="SMART" id="SM00369">
    <property type="entry name" value="LRR_TYP"/>
    <property type="match status" value="5"/>
</dbReference>
<evidence type="ECO:0000256" key="7">
    <source>
        <dbReference type="ARBA" id="ARBA00023054"/>
    </source>
</evidence>
<dbReference type="InterPro" id="IPR001611">
    <property type="entry name" value="Leu-rich_rpt"/>
</dbReference>
<dbReference type="Pfam" id="PF23598">
    <property type="entry name" value="LRR_14"/>
    <property type="match status" value="1"/>
</dbReference>
<evidence type="ECO:0008006" key="16">
    <source>
        <dbReference type="Google" id="ProtNLM"/>
    </source>
</evidence>
<keyword evidence="3" id="KW-0677">Repeat</keyword>
<dbReference type="Proteomes" id="UP000008022">
    <property type="component" value="Unassembled WGS sequence"/>
</dbReference>
<keyword evidence="4" id="KW-0547">Nucleotide-binding</keyword>
<dbReference type="Gene3D" id="3.40.50.300">
    <property type="entry name" value="P-loop containing nucleotide triphosphate hydrolases"/>
    <property type="match status" value="1"/>
</dbReference>
<name>A0A0E0R5P8_ORYRU</name>
<feature type="domain" description="R13L1/DRL21-like LRR repeat region" evidence="13">
    <location>
        <begin position="958"/>
        <end position="1075"/>
    </location>
</feature>
<keyword evidence="6" id="KW-0067">ATP-binding</keyword>
<accession>A0A0E0R5P8</accession>
<dbReference type="GO" id="GO:0002758">
    <property type="term" value="P:innate immune response-activating signaling pathway"/>
    <property type="evidence" value="ECO:0007669"/>
    <property type="project" value="UniProtKB-ARBA"/>
</dbReference>
<feature type="domain" description="Disease resistance R13L4/SHOC-2-like LRR" evidence="12">
    <location>
        <begin position="593"/>
        <end position="732"/>
    </location>
</feature>
<dbReference type="OMA" id="DIWNETI"/>
<dbReference type="Pfam" id="PF00931">
    <property type="entry name" value="NB-ARC"/>
    <property type="match status" value="1"/>
</dbReference>
<dbReference type="eggNOG" id="KOG4658">
    <property type="taxonomic scope" value="Eukaryota"/>
</dbReference>
<evidence type="ECO:0000313" key="14">
    <source>
        <dbReference type="EnsemblPlants" id="ORUFI11G06620.1"/>
    </source>
</evidence>
<dbReference type="InterPro" id="IPR032675">
    <property type="entry name" value="LRR_dom_sf"/>
</dbReference>
<keyword evidence="15" id="KW-1185">Reference proteome</keyword>
<dbReference type="InterPro" id="IPR002182">
    <property type="entry name" value="NB-ARC"/>
</dbReference>
<reference evidence="15" key="1">
    <citation type="submission" date="2013-06" db="EMBL/GenBank/DDBJ databases">
        <authorList>
            <person name="Zhao Q."/>
        </authorList>
    </citation>
    <scope>NUCLEOTIDE SEQUENCE</scope>
    <source>
        <strain evidence="15">cv. W1943</strain>
    </source>
</reference>
<dbReference type="GO" id="GO:0043531">
    <property type="term" value="F:ADP binding"/>
    <property type="evidence" value="ECO:0007669"/>
    <property type="project" value="InterPro"/>
</dbReference>
<dbReference type="Gene3D" id="3.80.10.10">
    <property type="entry name" value="Ribonuclease Inhibitor"/>
    <property type="match status" value="5"/>
</dbReference>
<dbReference type="FunFam" id="1.10.10.10:FF:000322">
    <property type="entry name" value="Probable disease resistance protein At1g63360"/>
    <property type="match status" value="1"/>
</dbReference>
<dbReference type="EnsemblPlants" id="ORUFI11G06620.1">
    <property type="protein sequence ID" value="ORUFI11G06620.1"/>
    <property type="gene ID" value="ORUFI11G06620"/>
</dbReference>
<dbReference type="InterPro" id="IPR036388">
    <property type="entry name" value="WH-like_DNA-bd_sf"/>
</dbReference>
<protein>
    <recommendedName>
        <fullName evidence="16">NB-ARC domain-containing protein</fullName>
    </recommendedName>
</protein>
<dbReference type="GO" id="GO:0009626">
    <property type="term" value="P:plant-type hypersensitive response"/>
    <property type="evidence" value="ECO:0007669"/>
    <property type="project" value="UniProtKB-ARBA"/>
</dbReference>
<dbReference type="Gene3D" id="1.10.8.430">
    <property type="entry name" value="Helical domain of apoptotic protease-activating factors"/>
    <property type="match status" value="1"/>
</dbReference>
<dbReference type="InterPro" id="IPR041118">
    <property type="entry name" value="Rx_N"/>
</dbReference>
<evidence type="ECO:0000313" key="15">
    <source>
        <dbReference type="Proteomes" id="UP000008022"/>
    </source>
</evidence>
<proteinExistence type="inferred from homology"/>
<dbReference type="InterPro" id="IPR056789">
    <property type="entry name" value="LRR_R13L1-DRL21"/>
</dbReference>
<evidence type="ECO:0000256" key="1">
    <source>
        <dbReference type="ARBA" id="ARBA00008894"/>
    </source>
</evidence>
<dbReference type="GO" id="GO:0042742">
    <property type="term" value="P:defense response to bacterium"/>
    <property type="evidence" value="ECO:0007669"/>
    <property type="project" value="UniProtKB-ARBA"/>
</dbReference>
<evidence type="ECO:0000259" key="12">
    <source>
        <dbReference type="Pfam" id="PF23598"/>
    </source>
</evidence>
<evidence type="ECO:0000259" key="9">
    <source>
        <dbReference type="Pfam" id="PF00931"/>
    </source>
</evidence>
<dbReference type="Pfam" id="PF18052">
    <property type="entry name" value="Rx_N"/>
    <property type="match status" value="1"/>
</dbReference>
<evidence type="ECO:0000259" key="10">
    <source>
        <dbReference type="Pfam" id="PF18052"/>
    </source>
</evidence>
<dbReference type="InterPro" id="IPR055414">
    <property type="entry name" value="LRR_R13L4/SHOC2-like"/>
</dbReference>
<dbReference type="HOGENOM" id="CLU_000837_8_7_1"/>
<dbReference type="InterPro" id="IPR027417">
    <property type="entry name" value="P-loop_NTPase"/>
</dbReference>
<evidence type="ECO:0000259" key="13">
    <source>
        <dbReference type="Pfam" id="PF25019"/>
    </source>
</evidence>
<evidence type="ECO:0000259" key="11">
    <source>
        <dbReference type="Pfam" id="PF23559"/>
    </source>
</evidence>
<dbReference type="SUPFAM" id="SSF52058">
    <property type="entry name" value="L domain-like"/>
    <property type="match status" value="3"/>
</dbReference>
<dbReference type="InterPro" id="IPR042197">
    <property type="entry name" value="Apaf_helical"/>
</dbReference>
<dbReference type="Pfam" id="PF23559">
    <property type="entry name" value="WHD_DRP"/>
    <property type="match status" value="1"/>
</dbReference>